<dbReference type="SUPFAM" id="SSF50037">
    <property type="entry name" value="C-terminal domain of transcriptional repressors"/>
    <property type="match status" value="1"/>
</dbReference>
<dbReference type="SMART" id="SM00899">
    <property type="entry name" value="FeoA"/>
    <property type="match status" value="1"/>
</dbReference>
<evidence type="ECO:0000313" key="3">
    <source>
        <dbReference type="EMBL" id="OHT22209.1"/>
    </source>
</evidence>
<dbReference type="Pfam" id="PF04023">
    <property type="entry name" value="FeoA"/>
    <property type="match status" value="1"/>
</dbReference>
<gene>
    <name evidence="3" type="ORF">BHE75_04233</name>
</gene>
<evidence type="ECO:0000259" key="2">
    <source>
        <dbReference type="SMART" id="SM00899"/>
    </source>
</evidence>
<reference evidence="3 4" key="1">
    <citation type="submission" date="2016-09" db="EMBL/GenBank/DDBJ databases">
        <title>Metabolic pathway, cell adaptation mechanisms and a novel monoxygenase revealed through proteogenomic-transcription analysis of a Sphingomonas haloaromaticamans strain degrading the fungicide ortho-phenylphenol.</title>
        <authorList>
            <person name="Perruchon C."/>
            <person name="Papadopoulou E.S."/>
            <person name="Rousidou C."/>
            <person name="Vasileiadis S."/>
            <person name="Tanou G."/>
            <person name="Amoutzias G."/>
            <person name="Molassiotis A."/>
            <person name="Karpouzas D.G."/>
        </authorList>
    </citation>
    <scope>NUCLEOTIDE SEQUENCE [LARGE SCALE GENOMIC DNA]</scope>
    <source>
        <strain evidence="3 4">P3</strain>
    </source>
</reference>
<comment type="caution">
    <text evidence="3">The sequence shown here is derived from an EMBL/GenBank/DDBJ whole genome shotgun (WGS) entry which is preliminary data.</text>
</comment>
<dbReference type="AlphaFoldDB" id="A0A1S1HIT6"/>
<organism evidence="3 4">
    <name type="scientific">Edaphosphingomonas haloaromaticamans</name>
    <dbReference type="NCBI Taxonomy" id="653954"/>
    <lineage>
        <taxon>Bacteria</taxon>
        <taxon>Pseudomonadati</taxon>
        <taxon>Pseudomonadota</taxon>
        <taxon>Alphaproteobacteria</taxon>
        <taxon>Sphingomonadales</taxon>
        <taxon>Rhizorhabdaceae</taxon>
        <taxon>Edaphosphingomonas</taxon>
    </lineage>
</organism>
<dbReference type="OrthoDB" id="7173531at2"/>
<protein>
    <submittedName>
        <fullName evidence="3">FeoA domain protein</fullName>
    </submittedName>
</protein>
<keyword evidence="1" id="KW-0408">Iron</keyword>
<sequence>MILRLDELPLRRNATVSAIDWDGIGPAEAKRLREFGFDEGVVVQKLHTGPIGSDPVACRVGRMTVALRRRVALAISVTGHEA</sequence>
<dbReference type="EMBL" id="MIPT01000001">
    <property type="protein sequence ID" value="OHT22209.1"/>
    <property type="molecule type" value="Genomic_DNA"/>
</dbReference>
<dbReference type="InterPro" id="IPR007167">
    <property type="entry name" value="Fe-transptr_FeoA-like"/>
</dbReference>
<dbReference type="GO" id="GO:0046914">
    <property type="term" value="F:transition metal ion binding"/>
    <property type="evidence" value="ECO:0007669"/>
    <property type="project" value="InterPro"/>
</dbReference>
<name>A0A1S1HIT6_9SPHN</name>
<dbReference type="InterPro" id="IPR008988">
    <property type="entry name" value="Transcriptional_repressor_C"/>
</dbReference>
<accession>A0A1S1HIT6</accession>
<feature type="domain" description="Ferrous iron transporter FeoA-like" evidence="2">
    <location>
        <begin position="3"/>
        <end position="79"/>
    </location>
</feature>
<evidence type="ECO:0000256" key="1">
    <source>
        <dbReference type="ARBA" id="ARBA00023004"/>
    </source>
</evidence>
<dbReference type="Gene3D" id="2.30.30.90">
    <property type="match status" value="1"/>
</dbReference>
<keyword evidence="4" id="KW-1185">Reference proteome</keyword>
<dbReference type="Proteomes" id="UP000179467">
    <property type="component" value="Unassembled WGS sequence"/>
</dbReference>
<dbReference type="InterPro" id="IPR038157">
    <property type="entry name" value="FeoA_core_dom"/>
</dbReference>
<proteinExistence type="predicted"/>
<dbReference type="RefSeq" id="WP_084653402.1">
    <property type="nucleotide sequence ID" value="NZ_MIPT01000001.1"/>
</dbReference>
<evidence type="ECO:0000313" key="4">
    <source>
        <dbReference type="Proteomes" id="UP000179467"/>
    </source>
</evidence>